<dbReference type="OrthoDB" id="9957082at2"/>
<feature type="signal peptide" evidence="2">
    <location>
        <begin position="1"/>
        <end position="29"/>
    </location>
</feature>
<evidence type="ECO:0000313" key="3">
    <source>
        <dbReference type="EMBL" id="SEH92373.1"/>
    </source>
</evidence>
<sequence length="148" mass="14341">MPTHNRTAATILWGIAAGAAVALAPAAAAQDPPPAEPTQQQQPPVDPAGVATSAIDGAIENLPPASPYPTSGPPGGVCMRMNGFPIYVPPGGLPSELVASGVPSGPVHAGNCTSEDGPVGAAADVATDVVDSAIPPAQSSTPPPPPPP</sequence>
<gene>
    <name evidence="3" type="ORF">SAMN04489835_5755</name>
</gene>
<evidence type="ECO:0000256" key="1">
    <source>
        <dbReference type="SAM" id="MobiDB-lite"/>
    </source>
</evidence>
<proteinExistence type="predicted"/>
<protein>
    <submittedName>
        <fullName evidence="3">Uncharacterized protein</fullName>
    </submittedName>
</protein>
<evidence type="ECO:0000256" key="2">
    <source>
        <dbReference type="SAM" id="SignalP"/>
    </source>
</evidence>
<keyword evidence="2" id="KW-0732">Signal</keyword>
<reference evidence="4" key="1">
    <citation type="submission" date="2016-10" db="EMBL/GenBank/DDBJ databases">
        <authorList>
            <person name="Varghese N."/>
            <person name="Submissions S."/>
        </authorList>
    </citation>
    <scope>NUCLEOTIDE SEQUENCE [LARGE SCALE GENOMIC DNA]</scope>
    <source>
        <strain evidence="4">DSM 45405</strain>
    </source>
</reference>
<organism evidence="3 4">
    <name type="scientific">Mycolicibacterium rutilum</name>
    <name type="common">Mycobacterium rutilum</name>
    <dbReference type="NCBI Taxonomy" id="370526"/>
    <lineage>
        <taxon>Bacteria</taxon>
        <taxon>Bacillati</taxon>
        <taxon>Actinomycetota</taxon>
        <taxon>Actinomycetes</taxon>
        <taxon>Mycobacteriales</taxon>
        <taxon>Mycobacteriaceae</taxon>
        <taxon>Mycolicibacterium</taxon>
    </lineage>
</organism>
<dbReference type="EMBL" id="LT629971">
    <property type="protein sequence ID" value="SEH92373.1"/>
    <property type="molecule type" value="Genomic_DNA"/>
</dbReference>
<feature type="chain" id="PRO_5039199898" evidence="2">
    <location>
        <begin position="30"/>
        <end position="148"/>
    </location>
</feature>
<feature type="region of interest" description="Disordered" evidence="1">
    <location>
        <begin position="27"/>
        <end position="81"/>
    </location>
</feature>
<keyword evidence="4" id="KW-1185">Reference proteome</keyword>
<dbReference type="Proteomes" id="UP000182915">
    <property type="component" value="Chromosome I"/>
</dbReference>
<name>A0A1H6M4B0_MYCRU</name>
<dbReference type="AlphaFoldDB" id="A0A1H6M4B0"/>
<evidence type="ECO:0000313" key="4">
    <source>
        <dbReference type="Proteomes" id="UP000182915"/>
    </source>
</evidence>
<dbReference type="RefSeq" id="WP_083410111.1">
    <property type="nucleotide sequence ID" value="NZ_LT629971.1"/>
</dbReference>
<accession>A0A1H6M4B0</accession>